<dbReference type="InterPro" id="IPR048465">
    <property type="entry name" value="Maestro-like_HEAT"/>
</dbReference>
<feature type="domain" description="Maestro-like HEAT-repeats" evidence="3">
    <location>
        <begin position="76"/>
        <end position="123"/>
    </location>
</feature>
<reference evidence="5 6" key="1">
    <citation type="submission" date="2021-06" db="EMBL/GenBank/DDBJ databases">
        <authorList>
            <person name="Palmer J.M."/>
        </authorList>
    </citation>
    <scope>NUCLEOTIDE SEQUENCE [LARGE SCALE GENOMIC DNA]</scope>
    <source>
        <strain evidence="5 6">XC_2019</strain>
        <tissue evidence="5">Muscle</tissue>
    </source>
</reference>
<keyword evidence="2" id="KW-0472">Membrane</keyword>
<gene>
    <name evidence="5" type="ORF">XENOCAPTIV_026953</name>
</gene>
<dbReference type="EMBL" id="JAHRIN010025893">
    <property type="protein sequence ID" value="MEQ2200298.1"/>
    <property type="molecule type" value="Genomic_DNA"/>
</dbReference>
<keyword evidence="2" id="KW-0812">Transmembrane</keyword>
<dbReference type="PANTHER" id="PTHR23120:SF0">
    <property type="entry name" value="MAESTRO HEAT-LIKE REPEAT FAMILY MEMBER 1"/>
    <property type="match status" value="1"/>
</dbReference>
<evidence type="ECO:0000256" key="1">
    <source>
        <dbReference type="ARBA" id="ARBA00022737"/>
    </source>
</evidence>
<keyword evidence="6" id="KW-1185">Reference proteome</keyword>
<protein>
    <submittedName>
        <fullName evidence="5">Uncharacterized protein</fullName>
    </submittedName>
</protein>
<evidence type="ECO:0000259" key="3">
    <source>
        <dbReference type="Pfam" id="PF21047"/>
    </source>
</evidence>
<comment type="caution">
    <text evidence="5">The sequence shown here is derived from an EMBL/GenBank/DDBJ whole genome shotgun (WGS) entry which is preliminary data.</text>
</comment>
<dbReference type="Pfam" id="PF23227">
    <property type="entry name" value="HEAT_MROH2B_C"/>
    <property type="match status" value="1"/>
</dbReference>
<dbReference type="InterPro" id="IPR045206">
    <property type="entry name" value="Maestro_heat-like_prot"/>
</dbReference>
<evidence type="ECO:0000313" key="5">
    <source>
        <dbReference type="EMBL" id="MEQ2200298.1"/>
    </source>
</evidence>
<feature type="non-terminal residue" evidence="5">
    <location>
        <position position="1"/>
    </location>
</feature>
<dbReference type="InterPro" id="IPR055406">
    <property type="entry name" value="HEAT_Maestro"/>
</dbReference>
<sequence>GVAMGVGLCASSHLEGTLAKLDEYGKSDAFKKSPSIFNLLKHIESWLGSVHDHERERAITATSNLLAYYLQNLNVKVRVAVGQTVLILASQHLQTVINALVNQPLPYDRVAAEALRILLARAQLDEVMKRLDEDNAWDALKEQNTHITGVTLLARRVNEQHDGEDIRSLLHGSHAGCARTGQHSKQITTMFQNHLHEDKSLHYGEFINDLTKYLDFPGMLNFYHISVIQFFKSNWPEVRAAAAMFIGTAALGNITFTLIISS</sequence>
<evidence type="ECO:0000259" key="4">
    <source>
        <dbReference type="Pfam" id="PF23227"/>
    </source>
</evidence>
<feature type="transmembrane region" description="Helical" evidence="2">
    <location>
        <begin position="240"/>
        <end position="260"/>
    </location>
</feature>
<organism evidence="5 6">
    <name type="scientific">Xenoophorus captivus</name>
    <dbReference type="NCBI Taxonomy" id="1517983"/>
    <lineage>
        <taxon>Eukaryota</taxon>
        <taxon>Metazoa</taxon>
        <taxon>Chordata</taxon>
        <taxon>Craniata</taxon>
        <taxon>Vertebrata</taxon>
        <taxon>Euteleostomi</taxon>
        <taxon>Actinopterygii</taxon>
        <taxon>Neopterygii</taxon>
        <taxon>Teleostei</taxon>
        <taxon>Neoteleostei</taxon>
        <taxon>Acanthomorphata</taxon>
        <taxon>Ovalentaria</taxon>
        <taxon>Atherinomorphae</taxon>
        <taxon>Cyprinodontiformes</taxon>
        <taxon>Goodeidae</taxon>
        <taxon>Xenoophorus</taxon>
    </lineage>
</organism>
<name>A0ABV0QWR9_9TELE</name>
<dbReference type="Pfam" id="PF21047">
    <property type="entry name" value="HEAT_Maestro"/>
    <property type="match status" value="1"/>
</dbReference>
<dbReference type="PANTHER" id="PTHR23120">
    <property type="entry name" value="MAESTRO-RELATED HEAT DOMAIN-CONTAINING"/>
    <property type="match status" value="1"/>
</dbReference>
<evidence type="ECO:0000256" key="2">
    <source>
        <dbReference type="SAM" id="Phobius"/>
    </source>
</evidence>
<accession>A0ABV0QWR9</accession>
<feature type="domain" description="Maestro/Maestro-like HEAT-repeats" evidence="4">
    <location>
        <begin position="184"/>
        <end position="248"/>
    </location>
</feature>
<keyword evidence="2" id="KW-1133">Transmembrane helix</keyword>
<proteinExistence type="predicted"/>
<evidence type="ECO:0000313" key="6">
    <source>
        <dbReference type="Proteomes" id="UP001434883"/>
    </source>
</evidence>
<keyword evidence="1" id="KW-0677">Repeat</keyword>
<dbReference type="Proteomes" id="UP001434883">
    <property type="component" value="Unassembled WGS sequence"/>
</dbReference>